<comment type="caution">
    <text evidence="2">The sequence shown here is derived from an EMBL/GenBank/DDBJ whole genome shotgun (WGS) entry which is preliminary data.</text>
</comment>
<dbReference type="Proteomes" id="UP000829196">
    <property type="component" value="Unassembled WGS sequence"/>
</dbReference>
<sequence length="114" mass="13252">MRLSWWNVSVVVLEGSPGRIEWLVDSPNEASINESILSSIGLKSKTSFTSNSFVLCFFFTSTYSIFGIYFTNSLFWCSFFFRIFSSLQVELIRNVLNFFGRKIGPYCYLKIFLF</sequence>
<gene>
    <name evidence="2" type="ORF">KFK09_026299</name>
</gene>
<protein>
    <submittedName>
        <fullName evidence="2">Uncharacterized protein</fullName>
    </submittedName>
</protein>
<evidence type="ECO:0000256" key="1">
    <source>
        <dbReference type="SAM" id="Phobius"/>
    </source>
</evidence>
<feature type="transmembrane region" description="Helical" evidence="1">
    <location>
        <begin position="52"/>
        <end position="81"/>
    </location>
</feature>
<proteinExistence type="predicted"/>
<keyword evidence="1" id="KW-0812">Transmembrane</keyword>
<evidence type="ECO:0000313" key="3">
    <source>
        <dbReference type="Proteomes" id="UP000829196"/>
    </source>
</evidence>
<name>A0A8T3A7U3_DENNO</name>
<dbReference type="EMBL" id="JAGYWB010000018">
    <property type="protein sequence ID" value="KAI0492034.1"/>
    <property type="molecule type" value="Genomic_DNA"/>
</dbReference>
<dbReference type="AlphaFoldDB" id="A0A8T3A7U3"/>
<accession>A0A8T3A7U3</accession>
<keyword evidence="1" id="KW-0472">Membrane</keyword>
<keyword evidence="3" id="KW-1185">Reference proteome</keyword>
<keyword evidence="1" id="KW-1133">Transmembrane helix</keyword>
<evidence type="ECO:0000313" key="2">
    <source>
        <dbReference type="EMBL" id="KAI0492034.1"/>
    </source>
</evidence>
<organism evidence="2 3">
    <name type="scientific">Dendrobium nobile</name>
    <name type="common">Orchid</name>
    <dbReference type="NCBI Taxonomy" id="94219"/>
    <lineage>
        <taxon>Eukaryota</taxon>
        <taxon>Viridiplantae</taxon>
        <taxon>Streptophyta</taxon>
        <taxon>Embryophyta</taxon>
        <taxon>Tracheophyta</taxon>
        <taxon>Spermatophyta</taxon>
        <taxon>Magnoliopsida</taxon>
        <taxon>Liliopsida</taxon>
        <taxon>Asparagales</taxon>
        <taxon>Orchidaceae</taxon>
        <taxon>Epidendroideae</taxon>
        <taxon>Malaxideae</taxon>
        <taxon>Dendrobiinae</taxon>
        <taxon>Dendrobium</taxon>
    </lineage>
</organism>
<reference evidence="2" key="1">
    <citation type="journal article" date="2022" name="Front. Genet.">
        <title>Chromosome-Scale Assembly of the Dendrobium nobile Genome Provides Insights Into the Molecular Mechanism of the Biosynthesis of the Medicinal Active Ingredient of Dendrobium.</title>
        <authorList>
            <person name="Xu Q."/>
            <person name="Niu S.-C."/>
            <person name="Li K.-L."/>
            <person name="Zheng P.-J."/>
            <person name="Zhang X.-J."/>
            <person name="Jia Y."/>
            <person name="Liu Y."/>
            <person name="Niu Y.-X."/>
            <person name="Yu L.-H."/>
            <person name="Chen D.-F."/>
            <person name="Zhang G.-Q."/>
        </authorList>
    </citation>
    <scope>NUCLEOTIDE SEQUENCE</scope>
    <source>
        <tissue evidence="2">Leaf</tissue>
    </source>
</reference>